<evidence type="ECO:0000313" key="2">
    <source>
        <dbReference type="EMBL" id="ATQ35478.1"/>
    </source>
</evidence>
<dbReference type="RefSeq" id="WP_099651159.1">
    <property type="nucleotide sequence ID" value="NZ_CP024411.1"/>
</dbReference>
<keyword evidence="1" id="KW-1133">Transmembrane helix</keyword>
<keyword evidence="1" id="KW-0812">Transmembrane</keyword>
<dbReference type="Proteomes" id="UP000232226">
    <property type="component" value="Chromosome"/>
</dbReference>
<dbReference type="KEGG" id="ment:CS528_01715"/>
<sequence>MDKKFKLINYKFLATYEEWFNNVIIENYTFKIKIEKRQKDNDILVKKIKKESLDIETRRTLDDWNSLKKYRFLKVKYCFSLISFVVNNESKFVIRDFSLNNKKNDSEIIKSLKKLLNLETLLCIIQILFILILKKPIFNESFIPKLTKRMKYQL</sequence>
<organism evidence="2 3">
    <name type="scientific">Mesoplasma entomophilum</name>
    <dbReference type="NCBI Taxonomy" id="2149"/>
    <lineage>
        <taxon>Bacteria</taxon>
        <taxon>Bacillati</taxon>
        <taxon>Mycoplasmatota</taxon>
        <taxon>Mollicutes</taxon>
        <taxon>Entomoplasmatales</taxon>
        <taxon>Entomoplasmataceae</taxon>
        <taxon>Mesoplasma</taxon>
    </lineage>
</organism>
<name>A0A3S5XYZ2_9MOLU</name>
<keyword evidence="1" id="KW-0472">Membrane</keyword>
<evidence type="ECO:0000256" key="1">
    <source>
        <dbReference type="SAM" id="Phobius"/>
    </source>
</evidence>
<gene>
    <name evidence="2" type="ORF">CS528_01715</name>
</gene>
<dbReference type="AlphaFoldDB" id="A0A3S5XYZ2"/>
<accession>A0A3S5XYZ2</accession>
<evidence type="ECO:0000313" key="3">
    <source>
        <dbReference type="Proteomes" id="UP000232226"/>
    </source>
</evidence>
<protein>
    <submittedName>
        <fullName evidence="2">Uncharacterized protein</fullName>
    </submittedName>
</protein>
<keyword evidence="3" id="KW-1185">Reference proteome</keyword>
<feature type="transmembrane region" description="Helical" evidence="1">
    <location>
        <begin position="115"/>
        <end position="133"/>
    </location>
</feature>
<reference evidence="2 3" key="1">
    <citation type="submission" date="2017-10" db="EMBL/GenBank/DDBJ databases">
        <title>Complete Genome Sequence of Mesoplasma entomophilum.</title>
        <authorList>
            <person name="Knight T.F."/>
            <person name="Citino T."/>
            <person name="Rubinstein R."/>
            <person name="Neuschaefer Z."/>
        </authorList>
    </citation>
    <scope>NUCLEOTIDE SEQUENCE [LARGE SCALE GENOMIC DNA]</scope>
    <source>
        <strain evidence="2 3">TAC</strain>
    </source>
</reference>
<dbReference type="EMBL" id="CP024411">
    <property type="protein sequence ID" value="ATQ35478.1"/>
    <property type="molecule type" value="Genomic_DNA"/>
</dbReference>
<proteinExistence type="predicted"/>